<protein>
    <submittedName>
        <fullName evidence="5">GntR family transcriptional regulator</fullName>
    </submittedName>
</protein>
<dbReference type="Proteomes" id="UP000242133">
    <property type="component" value="Unassembled WGS sequence"/>
</dbReference>
<dbReference type="SUPFAM" id="SSF46785">
    <property type="entry name" value="Winged helix' DNA-binding domain"/>
    <property type="match status" value="1"/>
</dbReference>
<dbReference type="GO" id="GO:0003677">
    <property type="term" value="F:DNA binding"/>
    <property type="evidence" value="ECO:0007669"/>
    <property type="project" value="UniProtKB-KW"/>
</dbReference>
<accession>A0A2P8EYR7</accession>
<evidence type="ECO:0000256" key="2">
    <source>
        <dbReference type="ARBA" id="ARBA00023125"/>
    </source>
</evidence>
<proteinExistence type="predicted"/>
<dbReference type="GO" id="GO:0003700">
    <property type="term" value="F:DNA-binding transcription factor activity"/>
    <property type="evidence" value="ECO:0007669"/>
    <property type="project" value="InterPro"/>
</dbReference>
<dbReference type="PANTHER" id="PTHR43537">
    <property type="entry name" value="TRANSCRIPTIONAL REGULATOR, GNTR FAMILY"/>
    <property type="match status" value="1"/>
</dbReference>
<organism evidence="5 6">
    <name type="scientific">Marinobacterium halophilum</name>
    <dbReference type="NCBI Taxonomy" id="267374"/>
    <lineage>
        <taxon>Bacteria</taxon>
        <taxon>Pseudomonadati</taxon>
        <taxon>Pseudomonadota</taxon>
        <taxon>Gammaproteobacteria</taxon>
        <taxon>Oceanospirillales</taxon>
        <taxon>Oceanospirillaceae</taxon>
        <taxon>Marinobacterium</taxon>
    </lineage>
</organism>
<dbReference type="InterPro" id="IPR036390">
    <property type="entry name" value="WH_DNA-bd_sf"/>
</dbReference>
<evidence type="ECO:0000256" key="3">
    <source>
        <dbReference type="ARBA" id="ARBA00023163"/>
    </source>
</evidence>
<evidence type="ECO:0000313" key="5">
    <source>
        <dbReference type="EMBL" id="PSL14611.1"/>
    </source>
</evidence>
<comment type="caution">
    <text evidence="5">The sequence shown here is derived from an EMBL/GenBank/DDBJ whole genome shotgun (WGS) entry which is preliminary data.</text>
</comment>
<dbReference type="InterPro" id="IPR008920">
    <property type="entry name" value="TF_FadR/GntR_C"/>
</dbReference>
<dbReference type="SMART" id="SM00345">
    <property type="entry name" value="HTH_GNTR"/>
    <property type="match status" value="1"/>
</dbReference>
<evidence type="ECO:0000256" key="1">
    <source>
        <dbReference type="ARBA" id="ARBA00023015"/>
    </source>
</evidence>
<dbReference type="SMART" id="SM00895">
    <property type="entry name" value="FCD"/>
    <property type="match status" value="1"/>
</dbReference>
<dbReference type="Pfam" id="PF00392">
    <property type="entry name" value="GntR"/>
    <property type="match status" value="1"/>
</dbReference>
<dbReference type="Gene3D" id="1.20.120.530">
    <property type="entry name" value="GntR ligand-binding domain-like"/>
    <property type="match status" value="1"/>
</dbReference>
<name>A0A2P8EYR7_9GAMM</name>
<dbReference type="EMBL" id="PYGI01000007">
    <property type="protein sequence ID" value="PSL14611.1"/>
    <property type="molecule type" value="Genomic_DNA"/>
</dbReference>
<dbReference type="AlphaFoldDB" id="A0A2P8EYR7"/>
<keyword evidence="1" id="KW-0805">Transcription regulation</keyword>
<evidence type="ECO:0000313" key="6">
    <source>
        <dbReference type="Proteomes" id="UP000242133"/>
    </source>
</evidence>
<feature type="domain" description="HTH gntR-type" evidence="4">
    <location>
        <begin position="13"/>
        <end position="83"/>
    </location>
</feature>
<sequence>MKSSVEFAPLRKKSLSQQIAERIHESIRTGELQADDRLPTEGELAERFQVSRPTVREALKRLAAQNLIHSRRGPTGGTFVARPQLSDVSEQLTSLSTLLVGMGTFSSADIIEARSALEQLCCRLAAAKMTTDGHQAMVAALERQEDDTSSAEAFCAADVDFHRALADATGNPLIQLIMHLVIEALQPVSNMVTVRYRDRTTVIAEHRQLLAYLSSGHSTEACALVHQQALRLGQQMEQARQDRR</sequence>
<dbReference type="RefSeq" id="WP_245912621.1">
    <property type="nucleotide sequence ID" value="NZ_PYGI01000007.1"/>
</dbReference>
<dbReference type="Gene3D" id="1.10.10.10">
    <property type="entry name" value="Winged helix-like DNA-binding domain superfamily/Winged helix DNA-binding domain"/>
    <property type="match status" value="1"/>
</dbReference>
<dbReference type="InterPro" id="IPR036388">
    <property type="entry name" value="WH-like_DNA-bd_sf"/>
</dbReference>
<keyword evidence="6" id="KW-1185">Reference proteome</keyword>
<gene>
    <name evidence="5" type="ORF">CLV44_10762</name>
</gene>
<dbReference type="CDD" id="cd07377">
    <property type="entry name" value="WHTH_GntR"/>
    <property type="match status" value="1"/>
</dbReference>
<keyword evidence="3" id="KW-0804">Transcription</keyword>
<dbReference type="PRINTS" id="PR00035">
    <property type="entry name" value="HTHGNTR"/>
</dbReference>
<dbReference type="PROSITE" id="PS50949">
    <property type="entry name" value="HTH_GNTR"/>
    <property type="match status" value="1"/>
</dbReference>
<dbReference type="Pfam" id="PF07729">
    <property type="entry name" value="FCD"/>
    <property type="match status" value="1"/>
</dbReference>
<dbReference type="InterPro" id="IPR000524">
    <property type="entry name" value="Tscrpt_reg_HTH_GntR"/>
</dbReference>
<keyword evidence="2" id="KW-0238">DNA-binding</keyword>
<dbReference type="InterPro" id="IPR011711">
    <property type="entry name" value="GntR_C"/>
</dbReference>
<dbReference type="SUPFAM" id="SSF48008">
    <property type="entry name" value="GntR ligand-binding domain-like"/>
    <property type="match status" value="1"/>
</dbReference>
<dbReference type="PANTHER" id="PTHR43537:SF5">
    <property type="entry name" value="UXU OPERON TRANSCRIPTIONAL REGULATOR"/>
    <property type="match status" value="1"/>
</dbReference>
<evidence type="ECO:0000259" key="4">
    <source>
        <dbReference type="PROSITE" id="PS50949"/>
    </source>
</evidence>
<reference evidence="5 6" key="1">
    <citation type="submission" date="2018-03" db="EMBL/GenBank/DDBJ databases">
        <title>Genomic Encyclopedia of Archaeal and Bacterial Type Strains, Phase II (KMG-II): from individual species to whole genera.</title>
        <authorList>
            <person name="Goeker M."/>
        </authorList>
    </citation>
    <scope>NUCLEOTIDE SEQUENCE [LARGE SCALE GENOMIC DNA]</scope>
    <source>
        <strain evidence="5 6">DSM 17586</strain>
    </source>
</reference>